<dbReference type="EMBL" id="OOIP01000030">
    <property type="protein sequence ID" value="SPO41700.1"/>
    <property type="molecule type" value="Genomic_DNA"/>
</dbReference>
<gene>
    <name evidence="2" type="ORF">PSFLO_07182</name>
</gene>
<protein>
    <submittedName>
        <fullName evidence="2">Uncharacterized protein</fullName>
    </submittedName>
</protein>
<sequence>MKTFSPLCTLLILGLAVVVVPAVAEIKTLLNGGPDGNTCLLGSSIPPQAPVPFNGVVCTFNTREKKYDCPVGNEAFNIACEKAGGSFEVGSGH</sequence>
<evidence type="ECO:0000256" key="1">
    <source>
        <dbReference type="SAM" id="SignalP"/>
    </source>
</evidence>
<evidence type="ECO:0000313" key="2">
    <source>
        <dbReference type="EMBL" id="SPO41700.1"/>
    </source>
</evidence>
<keyword evidence="1" id="KW-0732">Signal</keyword>
<accession>A0A5C3FBQ4</accession>
<evidence type="ECO:0000313" key="3">
    <source>
        <dbReference type="Proteomes" id="UP000323386"/>
    </source>
</evidence>
<reference evidence="2 3" key="1">
    <citation type="submission" date="2018-03" db="EMBL/GenBank/DDBJ databases">
        <authorList>
            <person name="Guldener U."/>
        </authorList>
    </citation>
    <scope>NUCLEOTIDE SEQUENCE [LARGE SCALE GENOMIC DNA]</scope>
    <source>
        <strain evidence="2 3">DAOM196992</strain>
    </source>
</reference>
<organism evidence="2 3">
    <name type="scientific">Pseudozyma flocculosa</name>
    <dbReference type="NCBI Taxonomy" id="84751"/>
    <lineage>
        <taxon>Eukaryota</taxon>
        <taxon>Fungi</taxon>
        <taxon>Dikarya</taxon>
        <taxon>Basidiomycota</taxon>
        <taxon>Ustilaginomycotina</taxon>
        <taxon>Ustilaginomycetes</taxon>
        <taxon>Ustilaginales</taxon>
        <taxon>Ustilaginaceae</taxon>
        <taxon>Pseudozyma</taxon>
    </lineage>
</organism>
<feature type="chain" id="PRO_5022819807" evidence="1">
    <location>
        <begin position="25"/>
        <end position="93"/>
    </location>
</feature>
<dbReference type="AlphaFoldDB" id="A0A5C3FBQ4"/>
<name>A0A5C3FBQ4_9BASI</name>
<dbReference type="Proteomes" id="UP000323386">
    <property type="component" value="Unassembled WGS sequence"/>
</dbReference>
<feature type="signal peptide" evidence="1">
    <location>
        <begin position="1"/>
        <end position="24"/>
    </location>
</feature>
<proteinExistence type="predicted"/>
<keyword evidence="3" id="KW-1185">Reference proteome</keyword>